<dbReference type="BioCyc" id="RPAL652103:RPDX1_RS04990-MONOMER"/>
<organism evidence="2 3">
    <name type="scientific">Rhodopseudomonas palustris (strain DX-1)</name>
    <dbReference type="NCBI Taxonomy" id="652103"/>
    <lineage>
        <taxon>Bacteria</taxon>
        <taxon>Pseudomonadati</taxon>
        <taxon>Pseudomonadota</taxon>
        <taxon>Alphaproteobacteria</taxon>
        <taxon>Hyphomicrobiales</taxon>
        <taxon>Nitrobacteraceae</taxon>
        <taxon>Rhodopseudomonas</taxon>
    </lineage>
</organism>
<evidence type="ECO:0000256" key="1">
    <source>
        <dbReference type="SAM" id="MobiDB-lite"/>
    </source>
</evidence>
<dbReference type="KEGG" id="rpx:Rpdx1_1009"/>
<reference evidence="2" key="1">
    <citation type="submission" date="2010-12" db="EMBL/GenBank/DDBJ databases">
        <title>Complete sequence of Rhodopseudomonas palustris DX-1.</title>
        <authorList>
            <consortium name="US DOE Joint Genome Institute"/>
            <person name="Lucas S."/>
            <person name="Copeland A."/>
            <person name="Lapidus A."/>
            <person name="Cheng J.-F."/>
            <person name="Goodwin L."/>
            <person name="Pitluck S."/>
            <person name="Misra M."/>
            <person name="Chertkov O."/>
            <person name="Detter J.C."/>
            <person name="Han C."/>
            <person name="Tapia R."/>
            <person name="Land M."/>
            <person name="Hauser L."/>
            <person name="Kyrpides N."/>
            <person name="Ivanova N."/>
            <person name="Ovchinnikova G."/>
            <person name="Logan B."/>
            <person name="Oda Y."/>
            <person name="Harwood C."/>
            <person name="Woyke T."/>
        </authorList>
    </citation>
    <scope>NUCLEOTIDE SEQUENCE [LARGE SCALE GENOMIC DNA]</scope>
    <source>
        <strain evidence="2">DX-1</strain>
    </source>
</reference>
<dbReference type="STRING" id="652103.Rpdx1_1009"/>
<sequence length="217" mass="22803" precursor="true">MVQEIERAATRRRALRAVRVTVAVAICGAVMAATPAWSQSITDRFKSLFGGSSEQEPPPNVSGGPPVESQLTCPSVTVRSGASTYAIGLPGKEAAGADLRYQAVISRTARECNLNGGIVTAKIGIQGRIIAGPAGAPTSVDVPLRVAVVQEGVSPKTIFTKAYRTSVSMQPDGSVPFSLVAEDVAYPAPSVSDNDAYVFYVGFDPQALKPEPRSRRK</sequence>
<name>E6VBR3_RHOPX</name>
<dbReference type="AlphaFoldDB" id="E6VBR3"/>
<evidence type="ECO:0000313" key="2">
    <source>
        <dbReference type="EMBL" id="ADU42635.1"/>
    </source>
</evidence>
<proteinExistence type="predicted"/>
<gene>
    <name evidence="2" type="ordered locus">Rpdx1_1009</name>
</gene>
<dbReference type="Proteomes" id="UP000001402">
    <property type="component" value="Chromosome"/>
</dbReference>
<accession>E6VBR3</accession>
<dbReference type="eggNOG" id="ENOG503349C">
    <property type="taxonomic scope" value="Bacteria"/>
</dbReference>
<dbReference type="EMBL" id="CP002418">
    <property type="protein sequence ID" value="ADU42635.1"/>
    <property type="molecule type" value="Genomic_DNA"/>
</dbReference>
<evidence type="ECO:0000313" key="3">
    <source>
        <dbReference type="Proteomes" id="UP000001402"/>
    </source>
</evidence>
<dbReference type="OrthoDB" id="7678486at2"/>
<feature type="region of interest" description="Disordered" evidence="1">
    <location>
        <begin position="48"/>
        <end position="69"/>
    </location>
</feature>
<dbReference type="HOGENOM" id="CLU_1266085_0_0_5"/>
<protein>
    <submittedName>
        <fullName evidence="2">Uncharacterized protein</fullName>
    </submittedName>
</protein>